<gene>
    <name evidence="1" type="ORF">FHR72_002394</name>
</gene>
<protein>
    <recommendedName>
        <fullName evidence="3">AbiEi antitoxin C-terminal domain-containing protein</fullName>
    </recommendedName>
</protein>
<dbReference type="Proteomes" id="UP000550501">
    <property type="component" value="Unassembled WGS sequence"/>
</dbReference>
<dbReference type="RefSeq" id="WP_183468163.1">
    <property type="nucleotide sequence ID" value="NZ_JACHVU010000004.1"/>
</dbReference>
<organism evidence="1 2">
    <name type="scientific">Mycolicibacterium iranicum</name>
    <name type="common">Mycobacterium iranicum</name>
    <dbReference type="NCBI Taxonomy" id="912594"/>
    <lineage>
        <taxon>Bacteria</taxon>
        <taxon>Bacillati</taxon>
        <taxon>Actinomycetota</taxon>
        <taxon>Actinomycetes</taxon>
        <taxon>Mycobacteriales</taxon>
        <taxon>Mycobacteriaceae</taxon>
        <taxon>Mycolicibacterium</taxon>
    </lineage>
</organism>
<reference evidence="1 2" key="1">
    <citation type="submission" date="2020-08" db="EMBL/GenBank/DDBJ databases">
        <title>The Agave Microbiome: Exploring the role of microbial communities in plant adaptations to desert environments.</title>
        <authorList>
            <person name="Partida-Martinez L.P."/>
        </authorList>
    </citation>
    <scope>NUCLEOTIDE SEQUENCE [LARGE SCALE GENOMIC DNA]</scope>
    <source>
        <strain evidence="1 2">AT2.18</strain>
    </source>
</reference>
<dbReference type="AlphaFoldDB" id="A0A839QER7"/>
<evidence type="ECO:0008006" key="3">
    <source>
        <dbReference type="Google" id="ProtNLM"/>
    </source>
</evidence>
<name>A0A839QER7_MYCIR</name>
<keyword evidence="2" id="KW-1185">Reference proteome</keyword>
<accession>A0A839QER7</accession>
<proteinExistence type="predicted"/>
<evidence type="ECO:0000313" key="1">
    <source>
        <dbReference type="EMBL" id="MBB2990921.1"/>
    </source>
</evidence>
<dbReference type="EMBL" id="JACHVU010000004">
    <property type="protein sequence ID" value="MBB2990921.1"/>
    <property type="molecule type" value="Genomic_DNA"/>
</dbReference>
<comment type="caution">
    <text evidence="1">The sequence shown here is derived from an EMBL/GenBank/DDBJ whole genome shotgun (WGS) entry which is preliminary data.</text>
</comment>
<sequence>MLYPFVGAEAVAVGALTRGQLRWNYRAVAPGIYLPKAVEADVLIRAKAAWLWTRRRGVISGRAAAALHGARWVEAGTPIEVIAEHTRPCPGIIVREERVGADEITTVGGLAVTTRARTALDLARHLSRDNAVSALDALANATGVTADQAFALAARYPGARGIRRARVAIALMDAGAQSPRETWLRLLLIDAGLPVPRTQVCVTDGVREVFLDMGYDEFKVGLDYEGSHHSTERSQYVRDIGRSEFIDGQGWIDIKVVAEHSRTYILRRTEEALTRRGWVSSSSA</sequence>
<evidence type="ECO:0000313" key="2">
    <source>
        <dbReference type="Proteomes" id="UP000550501"/>
    </source>
</evidence>